<organism evidence="4 5">
    <name type="scientific">Lithohypha guttulata</name>
    <dbReference type="NCBI Taxonomy" id="1690604"/>
    <lineage>
        <taxon>Eukaryota</taxon>
        <taxon>Fungi</taxon>
        <taxon>Dikarya</taxon>
        <taxon>Ascomycota</taxon>
        <taxon>Pezizomycotina</taxon>
        <taxon>Eurotiomycetes</taxon>
        <taxon>Chaetothyriomycetidae</taxon>
        <taxon>Chaetothyriales</taxon>
        <taxon>Trichomeriaceae</taxon>
        <taxon>Lithohypha</taxon>
    </lineage>
</organism>
<evidence type="ECO:0000256" key="1">
    <source>
        <dbReference type="ARBA" id="ARBA00007398"/>
    </source>
</evidence>
<accession>A0AAN7SU88</accession>
<reference evidence="4 5" key="1">
    <citation type="submission" date="2023-08" db="EMBL/GenBank/DDBJ databases">
        <title>Black Yeasts Isolated from many extreme environments.</title>
        <authorList>
            <person name="Coleine C."/>
            <person name="Stajich J.E."/>
            <person name="Selbmann L."/>
        </authorList>
    </citation>
    <scope>NUCLEOTIDE SEQUENCE [LARGE SCALE GENOMIC DNA]</scope>
    <source>
        <strain evidence="4 5">CCFEE 5910</strain>
    </source>
</reference>
<feature type="region of interest" description="Disordered" evidence="2">
    <location>
        <begin position="642"/>
        <end position="688"/>
    </location>
</feature>
<dbReference type="PANTHER" id="PTHR15665:SF1">
    <property type="entry name" value="PROTEIN ASTEROID HOMOLOG 1"/>
    <property type="match status" value="1"/>
</dbReference>
<dbReference type="EMBL" id="JAVRRJ010000009">
    <property type="protein sequence ID" value="KAK5081663.1"/>
    <property type="molecule type" value="Genomic_DNA"/>
</dbReference>
<evidence type="ECO:0000256" key="2">
    <source>
        <dbReference type="SAM" id="MobiDB-lite"/>
    </source>
</evidence>
<proteinExistence type="inferred from homology"/>
<dbReference type="PANTHER" id="PTHR15665">
    <property type="entry name" value="ASTEROID PROTEIN"/>
    <property type="match status" value="1"/>
</dbReference>
<dbReference type="InterPro" id="IPR039436">
    <property type="entry name" value="Asteroid_dom"/>
</dbReference>
<dbReference type="Pfam" id="PF12813">
    <property type="entry name" value="XPG_I_2"/>
    <property type="match status" value="1"/>
</dbReference>
<dbReference type="AlphaFoldDB" id="A0AAN7SU88"/>
<dbReference type="Gene3D" id="3.40.50.1010">
    <property type="entry name" value="5'-nuclease"/>
    <property type="match status" value="1"/>
</dbReference>
<evidence type="ECO:0000259" key="3">
    <source>
        <dbReference type="Pfam" id="PF12813"/>
    </source>
</evidence>
<gene>
    <name evidence="4" type="ORF">LTR05_007796</name>
</gene>
<keyword evidence="5" id="KW-1185">Reference proteome</keyword>
<comment type="caution">
    <text evidence="4">The sequence shown here is derived from an EMBL/GenBank/DDBJ whole genome shotgun (WGS) entry which is preliminary data.</text>
</comment>
<dbReference type="InterPro" id="IPR026832">
    <property type="entry name" value="Asteroid"/>
</dbReference>
<evidence type="ECO:0000313" key="5">
    <source>
        <dbReference type="Proteomes" id="UP001309876"/>
    </source>
</evidence>
<sequence length="698" mass="78998">MGIARLTQDLHPYLESAVLPQRLENGSAIEFHKLVIDGPSMVYHVHNKVAAYKFSTLPSAGLLNLPTYTQLSDVVKRFLHDLEDHGAIISHIFFDGKLPVHKRPVRIDRLEKSRIALEVQKLTDLDLSRNDHVQLGQQQLSEAIWHERTNRQVANVTLPFIVPAVIEQLKSSRWAGVVTIVPGEAEVYCAPAAKQENACVLTNDSDLALFEDLQEEGVIVLLNSLAKKVERVYPEKSKIEARCWRPGQISQQLGAKSLVRFGFEREEDASANFFTIAERARSAANDNDKAFEIFAKQFRTHCTVKDSSIPASRLRSLDPRLAEVASQFRDIYYNDLESEQHNSTGIEIHSTLPILLEDVSRDSSWRYGQDFRRLAYSLIANHFLNDAMSSSQCEIHRRSRPPIVELLRKGQKIALDTVQTGASLDEQIQSLQTYWDILARYHSHDQQHFESHRTTEAFLRINFLLFGLHAVLLQRSENQKRAFSTRIIMQYVGMAATATSKPRRNARDDENSNWNLMHLNANVQSVLYSLRMVKQAADFVDNDTNMQKKKDEALLQTTHLSPQNSQTFRALLAWLSKMPEIQDLFLDPVQTAELFSKVPAEQLRVMLRPLAEQFDLLKALGIEVVEDEAKIDQDVDVADVSRNAAGGTSLDSGGPWVAGRSRKRKKGPPENKSVDSKKAIPSTLSNGANMFELLRQHD</sequence>
<protein>
    <recommendedName>
        <fullName evidence="3">Asteroid domain-containing protein</fullName>
    </recommendedName>
</protein>
<dbReference type="InterPro" id="IPR029060">
    <property type="entry name" value="PIN-like_dom_sf"/>
</dbReference>
<dbReference type="SUPFAM" id="SSF88723">
    <property type="entry name" value="PIN domain-like"/>
    <property type="match status" value="1"/>
</dbReference>
<dbReference type="Proteomes" id="UP001309876">
    <property type="component" value="Unassembled WGS sequence"/>
</dbReference>
<comment type="similarity">
    <text evidence="1">Belongs to the asteroid family.</text>
</comment>
<feature type="domain" description="Asteroid" evidence="3">
    <location>
        <begin position="159"/>
        <end position="418"/>
    </location>
</feature>
<evidence type="ECO:0000313" key="4">
    <source>
        <dbReference type="EMBL" id="KAK5081663.1"/>
    </source>
</evidence>
<name>A0AAN7SU88_9EURO</name>
<feature type="compositionally biased region" description="Basic and acidic residues" evidence="2">
    <location>
        <begin position="667"/>
        <end position="678"/>
    </location>
</feature>